<feature type="region of interest" description="Disordered" evidence="1">
    <location>
        <begin position="60"/>
        <end position="97"/>
    </location>
</feature>
<dbReference type="EMBL" id="JAJKFW010000062">
    <property type="protein sequence ID" value="MCC9644996.1"/>
    <property type="molecule type" value="Genomic_DNA"/>
</dbReference>
<dbReference type="RefSeq" id="WP_230276653.1">
    <property type="nucleotide sequence ID" value="NZ_JAJKFW010000062.1"/>
</dbReference>
<dbReference type="Proteomes" id="UP001430306">
    <property type="component" value="Unassembled WGS sequence"/>
</dbReference>
<accession>A0ABS8NRB0</accession>
<sequence>MSEWLDLKQAAPLVGMSAYSLRQVVLKGKIEHARVGPKGGLIRFRREWLEDYLESCRVPVRSDSKPASRAKKKPKRNTQRDVPTRLEPGSLMDLLKD</sequence>
<feature type="compositionally biased region" description="Basic residues" evidence="1">
    <location>
        <begin position="68"/>
        <end position="77"/>
    </location>
</feature>
<evidence type="ECO:0000313" key="3">
    <source>
        <dbReference type="EMBL" id="MCC9644996.1"/>
    </source>
</evidence>
<keyword evidence="4" id="KW-1185">Reference proteome</keyword>
<evidence type="ECO:0000313" key="4">
    <source>
        <dbReference type="Proteomes" id="UP001430306"/>
    </source>
</evidence>
<protein>
    <submittedName>
        <fullName evidence="3">Helix-turn-helix domain-containing protein</fullName>
    </submittedName>
</protein>
<reference evidence="3" key="1">
    <citation type="submission" date="2021-11" db="EMBL/GenBank/DDBJ databases">
        <title>Genome sequence.</title>
        <authorList>
            <person name="Sun Q."/>
        </authorList>
    </citation>
    <scope>NUCLEOTIDE SEQUENCE</scope>
    <source>
        <strain evidence="3">JC740</strain>
    </source>
</reference>
<dbReference type="Pfam" id="PF12728">
    <property type="entry name" value="HTH_17"/>
    <property type="match status" value="1"/>
</dbReference>
<evidence type="ECO:0000259" key="2">
    <source>
        <dbReference type="Pfam" id="PF12728"/>
    </source>
</evidence>
<feature type="domain" description="Helix-turn-helix" evidence="2">
    <location>
        <begin position="4"/>
        <end position="57"/>
    </location>
</feature>
<name>A0ABS8NRB0_9BACT</name>
<evidence type="ECO:0000256" key="1">
    <source>
        <dbReference type="SAM" id="MobiDB-lite"/>
    </source>
</evidence>
<organism evidence="3 4">
    <name type="scientific">Rhodopirellula halodulae</name>
    <dbReference type="NCBI Taxonomy" id="2894198"/>
    <lineage>
        <taxon>Bacteria</taxon>
        <taxon>Pseudomonadati</taxon>
        <taxon>Planctomycetota</taxon>
        <taxon>Planctomycetia</taxon>
        <taxon>Pirellulales</taxon>
        <taxon>Pirellulaceae</taxon>
        <taxon>Rhodopirellula</taxon>
    </lineage>
</organism>
<gene>
    <name evidence="3" type="ORF">LOC71_22190</name>
</gene>
<proteinExistence type="predicted"/>
<comment type="caution">
    <text evidence="3">The sequence shown here is derived from an EMBL/GenBank/DDBJ whole genome shotgun (WGS) entry which is preliminary data.</text>
</comment>
<dbReference type="InterPro" id="IPR041657">
    <property type="entry name" value="HTH_17"/>
</dbReference>